<dbReference type="AlphaFoldDB" id="A0A126Q171"/>
<dbReference type="Proteomes" id="UP000063991">
    <property type="component" value="Chromosome"/>
</dbReference>
<dbReference type="Gene3D" id="3.40.50.720">
    <property type="entry name" value="NAD(P)-binding Rossmann-like Domain"/>
    <property type="match status" value="1"/>
</dbReference>
<dbReference type="PANTHER" id="PTHR13812">
    <property type="entry name" value="KETIMINE REDUCTASE MU-CRYSTALLIN"/>
    <property type="match status" value="1"/>
</dbReference>
<dbReference type="InterPro" id="IPR036291">
    <property type="entry name" value="NAD(P)-bd_dom_sf"/>
</dbReference>
<dbReference type="Gene3D" id="3.30.1780.10">
    <property type="entry name" value="ornithine cyclodeaminase, domain 1"/>
    <property type="match status" value="1"/>
</dbReference>
<dbReference type="GO" id="GO:0005737">
    <property type="term" value="C:cytoplasm"/>
    <property type="evidence" value="ECO:0007669"/>
    <property type="project" value="TreeGrafter"/>
</dbReference>
<dbReference type="PIRSF" id="PIRSF001439">
    <property type="entry name" value="CryM"/>
    <property type="match status" value="1"/>
</dbReference>
<organism evidence="1 2">
    <name type="scientific">Alteromonas macleodii</name>
    <name type="common">Pseudoalteromonas macleodii</name>
    <dbReference type="NCBI Taxonomy" id="28108"/>
    <lineage>
        <taxon>Bacteria</taxon>
        <taxon>Pseudomonadati</taxon>
        <taxon>Pseudomonadota</taxon>
        <taxon>Gammaproteobacteria</taxon>
        <taxon>Alteromonadales</taxon>
        <taxon>Alteromonadaceae</taxon>
        <taxon>Alteromonas/Salinimonas group</taxon>
        <taxon>Alteromonas</taxon>
    </lineage>
</organism>
<reference evidence="1 2" key="1">
    <citation type="submission" date="2015-12" db="EMBL/GenBank/DDBJ databases">
        <authorList>
            <person name="Shamseldin A."/>
            <person name="Moawad H."/>
            <person name="Abd El-Rahim W.M."/>
            <person name="Sadowsky M.J."/>
        </authorList>
    </citation>
    <scope>NUCLEOTIDE SEQUENCE [LARGE SCALE GENOMIC DNA]</scope>
    <source>
        <strain evidence="1 2">D7</strain>
    </source>
</reference>
<dbReference type="SUPFAM" id="SSF51735">
    <property type="entry name" value="NAD(P)-binding Rossmann-fold domains"/>
    <property type="match status" value="1"/>
</dbReference>
<gene>
    <name evidence="1" type="ORF">AVL55_11725</name>
</gene>
<dbReference type="InterPro" id="IPR003462">
    <property type="entry name" value="ODC_Mu_crystall"/>
</dbReference>
<evidence type="ECO:0008006" key="3">
    <source>
        <dbReference type="Google" id="ProtNLM"/>
    </source>
</evidence>
<evidence type="ECO:0000313" key="2">
    <source>
        <dbReference type="Proteomes" id="UP000063991"/>
    </source>
</evidence>
<accession>A0A126Q171</accession>
<dbReference type="Pfam" id="PF02423">
    <property type="entry name" value="OCD_Mu_crystall"/>
    <property type="match status" value="1"/>
</dbReference>
<protein>
    <recommendedName>
        <fullName evidence="3">Ornithine cyclodeaminase</fullName>
    </recommendedName>
</protein>
<dbReference type="InterPro" id="IPR023401">
    <property type="entry name" value="ODC_N"/>
</dbReference>
<dbReference type="OrthoDB" id="9809203at2"/>
<proteinExistence type="predicted"/>
<dbReference type="EMBL" id="CP014323">
    <property type="protein sequence ID" value="AMJ98780.1"/>
    <property type="molecule type" value="Genomic_DNA"/>
</dbReference>
<sequence length="311" mass="33609">MKIVTKSEILTVLRQFDPLLDVESGFVDYSKGLACIPPVSELVLEKGEVHVKCGYLKAGVHYVIKVASGFYGNSVLGLPSSNGLMMLFSTETGEAKCLLQDEGILTDHRTAIAGAIVAKYFAPAVVSAIGVVGTGIQARLQVKRVSQVTGCKKIIVWGRSTEAVERFRRCMQVEGYNVELIEHLESLAGKSNLIITTTPSSRPLLSQNMIQAGTLIIAIGSDTPEKQELDTDILVNATRIIVDSKKQSLTRGEVSRALRASAIGEHQVFELGAEIAKGRRPTMATETTVVDLTGLAVQDLKIAEFVLNRIN</sequence>
<evidence type="ECO:0000313" key="1">
    <source>
        <dbReference type="EMBL" id="AMJ98780.1"/>
    </source>
</evidence>
<dbReference type="PANTHER" id="PTHR13812:SF19">
    <property type="entry name" value="KETIMINE REDUCTASE MU-CRYSTALLIN"/>
    <property type="match status" value="1"/>
</dbReference>
<dbReference type="RefSeq" id="WP_061095259.1">
    <property type="nucleotide sequence ID" value="NZ_CP014323.1"/>
</dbReference>
<name>A0A126Q171_ALTMA</name>